<dbReference type="OrthoDB" id="9799422at2"/>
<dbReference type="GO" id="GO:0005525">
    <property type="term" value="F:GTP binding"/>
    <property type="evidence" value="ECO:0007669"/>
    <property type="project" value="UniProtKB-KW"/>
</dbReference>
<dbReference type="PANTHER" id="PTHR34848:SF1">
    <property type="entry name" value="BIFUNCTIONAL ADENOSYLCOBALAMIN BIOSYNTHESIS PROTEIN COBU"/>
    <property type="match status" value="1"/>
</dbReference>
<dbReference type="Pfam" id="PF02283">
    <property type="entry name" value="CobU"/>
    <property type="match status" value="1"/>
</dbReference>
<sequence length="190" mass="21660">MWMIYFVTGGARSGKSRFAEQLVARMAAPERICFVATGVVTDEEMRARIQRHKMTRDGRWSTIEEPHDVARLIQEQEHTYNVFLIDCLSLLLNNWMFDLNVDEPEFRRKLAELVHALTVVNADCVIVSNEIGLGLVPADALSRRYRDWLGWLNQAVAQVADKVYFVASGIAVDLKQLPGAQVVQEHFLED</sequence>
<gene>
    <name evidence="18" type="primary">cobU</name>
    <name evidence="18" type="ORF">K1I37_13580</name>
</gene>
<dbReference type="InterPro" id="IPR027417">
    <property type="entry name" value="P-loop_NTPase"/>
</dbReference>
<keyword evidence="18" id="KW-0548">Nucleotidyltransferase</keyword>
<evidence type="ECO:0000256" key="5">
    <source>
        <dbReference type="ARBA" id="ARBA00004692"/>
    </source>
</evidence>
<keyword evidence="13 18" id="KW-0418">Kinase</keyword>
<comment type="similarity">
    <text evidence="7">Belongs to the CobU/CobP family.</text>
</comment>
<dbReference type="eggNOG" id="COG2087">
    <property type="taxonomic scope" value="Bacteria"/>
</dbReference>
<comment type="function">
    <text evidence="4">Catalyzes ATP-dependent phosphorylation of adenosylcobinamide and addition of GMP to adenosylcobinamide phosphate.</text>
</comment>
<dbReference type="InterPro" id="IPR003203">
    <property type="entry name" value="CobU/CobP"/>
</dbReference>
<dbReference type="CDD" id="cd00544">
    <property type="entry name" value="CobU"/>
    <property type="match status" value="1"/>
</dbReference>
<dbReference type="SUPFAM" id="SSF52540">
    <property type="entry name" value="P-loop containing nucleoside triphosphate hydrolases"/>
    <property type="match status" value="1"/>
</dbReference>
<evidence type="ECO:0000256" key="16">
    <source>
        <dbReference type="ARBA" id="ARBA00029570"/>
    </source>
</evidence>
<evidence type="ECO:0000256" key="4">
    <source>
        <dbReference type="ARBA" id="ARBA00003889"/>
    </source>
</evidence>
<comment type="catalytic activity">
    <reaction evidence="3">
        <text>adenosylcob(III)inamide + GTP = adenosylcob(III)inamide phosphate + GDP + H(+)</text>
        <dbReference type="Rhea" id="RHEA:15765"/>
        <dbReference type="ChEBI" id="CHEBI:2480"/>
        <dbReference type="ChEBI" id="CHEBI:15378"/>
        <dbReference type="ChEBI" id="CHEBI:37565"/>
        <dbReference type="ChEBI" id="CHEBI:58189"/>
        <dbReference type="ChEBI" id="CHEBI:58502"/>
        <dbReference type="EC" id="2.7.1.156"/>
    </reaction>
</comment>
<dbReference type="Gene3D" id="3.40.50.300">
    <property type="entry name" value="P-loop containing nucleotide triphosphate hydrolases"/>
    <property type="match status" value="1"/>
</dbReference>
<dbReference type="PIRSF" id="PIRSF006135">
    <property type="entry name" value="CobU"/>
    <property type="match status" value="1"/>
</dbReference>
<dbReference type="Proteomes" id="UP000829401">
    <property type="component" value="Chromosome"/>
</dbReference>
<dbReference type="EMBL" id="CP080467">
    <property type="protein sequence ID" value="UNO47718.1"/>
    <property type="molecule type" value="Genomic_DNA"/>
</dbReference>
<evidence type="ECO:0000256" key="13">
    <source>
        <dbReference type="ARBA" id="ARBA00022777"/>
    </source>
</evidence>
<keyword evidence="11 18" id="KW-0808">Transferase</keyword>
<dbReference type="GO" id="GO:0005524">
    <property type="term" value="F:ATP binding"/>
    <property type="evidence" value="ECO:0007669"/>
    <property type="project" value="UniProtKB-KW"/>
</dbReference>
<comment type="pathway">
    <text evidence="5">Cofactor biosynthesis; adenosylcobalamin biosynthesis; adenosylcobalamin from cob(II)yrinate a,c-diamide: step 6/7.</text>
</comment>
<evidence type="ECO:0000256" key="14">
    <source>
        <dbReference type="ARBA" id="ARBA00022840"/>
    </source>
</evidence>
<dbReference type="NCBIfam" id="NF004469">
    <property type="entry name" value="PRK05800.1"/>
    <property type="match status" value="1"/>
</dbReference>
<dbReference type="STRING" id="1356854.N007_13465"/>
<keyword evidence="15" id="KW-0342">GTP-binding</keyword>
<dbReference type="PANTHER" id="PTHR34848">
    <property type="match status" value="1"/>
</dbReference>
<evidence type="ECO:0000256" key="2">
    <source>
        <dbReference type="ARBA" id="ARBA00000711"/>
    </source>
</evidence>
<dbReference type="EC" id="2.7.1.156" evidence="8"/>
<accession>A0A9E6ZG53</accession>
<proteinExistence type="inferred from homology"/>
<protein>
    <recommendedName>
        <fullName evidence="16">Adenosylcobinamide kinase</fullName>
        <ecNumber evidence="8">2.7.1.156</ecNumber>
        <ecNumber evidence="9">2.7.7.62</ecNumber>
    </recommendedName>
    <alternativeName>
        <fullName evidence="17">Adenosylcobinamide-phosphate guanylyltransferase</fullName>
    </alternativeName>
</protein>
<dbReference type="KEGG" id="aaco:K1I37_13580"/>
<keyword evidence="14" id="KW-0067">ATP-binding</keyword>
<evidence type="ECO:0000256" key="15">
    <source>
        <dbReference type="ARBA" id="ARBA00023134"/>
    </source>
</evidence>
<evidence type="ECO:0000256" key="17">
    <source>
        <dbReference type="ARBA" id="ARBA00030571"/>
    </source>
</evidence>
<evidence type="ECO:0000256" key="3">
    <source>
        <dbReference type="ARBA" id="ARBA00001522"/>
    </source>
</evidence>
<evidence type="ECO:0000256" key="10">
    <source>
        <dbReference type="ARBA" id="ARBA00022573"/>
    </source>
</evidence>
<dbReference type="GO" id="GO:0043752">
    <property type="term" value="F:adenosylcobinamide kinase activity"/>
    <property type="evidence" value="ECO:0007669"/>
    <property type="project" value="UniProtKB-EC"/>
</dbReference>
<dbReference type="GO" id="GO:0008820">
    <property type="term" value="F:cobinamide phosphate guanylyltransferase activity"/>
    <property type="evidence" value="ECO:0007669"/>
    <property type="project" value="UniProtKB-EC"/>
</dbReference>
<dbReference type="AlphaFoldDB" id="T0D0I5"/>
<evidence type="ECO:0000256" key="1">
    <source>
        <dbReference type="ARBA" id="ARBA00000312"/>
    </source>
</evidence>
<comment type="catalytic activity">
    <reaction evidence="1">
        <text>adenosylcob(III)inamide + ATP = adenosylcob(III)inamide phosphate + ADP + H(+)</text>
        <dbReference type="Rhea" id="RHEA:15769"/>
        <dbReference type="ChEBI" id="CHEBI:2480"/>
        <dbReference type="ChEBI" id="CHEBI:15378"/>
        <dbReference type="ChEBI" id="CHEBI:30616"/>
        <dbReference type="ChEBI" id="CHEBI:58502"/>
        <dbReference type="ChEBI" id="CHEBI:456216"/>
        <dbReference type="EC" id="2.7.1.156"/>
    </reaction>
</comment>
<organism evidence="18 19">
    <name type="scientific">Alicyclobacillus acidoterrestris (strain ATCC 49025 / DSM 3922 / CIP 106132 / NCIMB 13137 / GD3B)</name>
    <dbReference type="NCBI Taxonomy" id="1356854"/>
    <lineage>
        <taxon>Bacteria</taxon>
        <taxon>Bacillati</taxon>
        <taxon>Bacillota</taxon>
        <taxon>Bacilli</taxon>
        <taxon>Bacillales</taxon>
        <taxon>Alicyclobacillaceae</taxon>
        <taxon>Alicyclobacillus</taxon>
    </lineage>
</organism>
<dbReference type="GO" id="GO:0009236">
    <property type="term" value="P:cobalamin biosynthetic process"/>
    <property type="evidence" value="ECO:0007669"/>
    <property type="project" value="UniProtKB-KW"/>
</dbReference>
<comment type="pathway">
    <text evidence="6">Cofactor biosynthesis; adenosylcobalamin biosynthesis; adenosylcobalamin from cob(II)yrinate a,c-diamide: step 5/7.</text>
</comment>
<accession>T0D0I5</accession>
<evidence type="ECO:0000313" key="18">
    <source>
        <dbReference type="EMBL" id="UNO47718.1"/>
    </source>
</evidence>
<evidence type="ECO:0000256" key="12">
    <source>
        <dbReference type="ARBA" id="ARBA00022741"/>
    </source>
</evidence>
<evidence type="ECO:0000256" key="8">
    <source>
        <dbReference type="ARBA" id="ARBA00012016"/>
    </source>
</evidence>
<dbReference type="EC" id="2.7.7.62" evidence="9"/>
<keyword evidence="12" id="KW-0547">Nucleotide-binding</keyword>
<dbReference type="RefSeq" id="WP_021297746.1">
    <property type="nucleotide sequence ID" value="NZ_AURB01000159.1"/>
</dbReference>
<reference evidence="19" key="1">
    <citation type="journal article" date="2022" name="G3 (Bethesda)">
        <title>Unveiling the complete genome sequence of Alicyclobacillus acidoterrestris DSM 3922T, a taint-producing strain.</title>
        <authorList>
            <person name="Leonardo I.C."/>
            <person name="Barreto Crespo M.T."/>
            <person name="Gaspar F.B."/>
        </authorList>
    </citation>
    <scope>NUCLEOTIDE SEQUENCE [LARGE SCALE GENOMIC DNA]</scope>
    <source>
        <strain evidence="19">DSM 3922</strain>
    </source>
</reference>
<evidence type="ECO:0000256" key="11">
    <source>
        <dbReference type="ARBA" id="ARBA00022679"/>
    </source>
</evidence>
<name>T0D0I5_ALIAG</name>
<comment type="catalytic activity">
    <reaction evidence="2">
        <text>adenosylcob(III)inamide phosphate + GTP + H(+) = adenosylcob(III)inamide-GDP + diphosphate</text>
        <dbReference type="Rhea" id="RHEA:22712"/>
        <dbReference type="ChEBI" id="CHEBI:15378"/>
        <dbReference type="ChEBI" id="CHEBI:33019"/>
        <dbReference type="ChEBI" id="CHEBI:37565"/>
        <dbReference type="ChEBI" id="CHEBI:58502"/>
        <dbReference type="ChEBI" id="CHEBI:60487"/>
        <dbReference type="EC" id="2.7.7.62"/>
    </reaction>
</comment>
<evidence type="ECO:0000256" key="9">
    <source>
        <dbReference type="ARBA" id="ARBA00012523"/>
    </source>
</evidence>
<evidence type="ECO:0000256" key="7">
    <source>
        <dbReference type="ARBA" id="ARBA00007490"/>
    </source>
</evidence>
<evidence type="ECO:0000313" key="19">
    <source>
        <dbReference type="Proteomes" id="UP000829401"/>
    </source>
</evidence>
<evidence type="ECO:0000256" key="6">
    <source>
        <dbReference type="ARBA" id="ARBA00005159"/>
    </source>
</evidence>
<keyword evidence="19" id="KW-1185">Reference proteome</keyword>
<keyword evidence="10" id="KW-0169">Cobalamin biosynthesis</keyword>